<gene>
    <name evidence="1" type="ORF">HUJ06_014101</name>
</gene>
<reference evidence="1 2" key="1">
    <citation type="journal article" date="2020" name="Mol. Biol. Evol.">
        <title>Distinct Expression and Methylation Patterns for Genes with Different Fates following a Single Whole-Genome Duplication in Flowering Plants.</title>
        <authorList>
            <person name="Shi T."/>
            <person name="Rahmani R.S."/>
            <person name="Gugger P.F."/>
            <person name="Wang M."/>
            <person name="Li H."/>
            <person name="Zhang Y."/>
            <person name="Li Z."/>
            <person name="Wang Q."/>
            <person name="Van de Peer Y."/>
            <person name="Marchal K."/>
            <person name="Chen J."/>
        </authorList>
    </citation>
    <scope>NUCLEOTIDE SEQUENCE [LARGE SCALE GENOMIC DNA]</scope>
    <source>
        <tissue evidence="1">Leaf</tissue>
    </source>
</reference>
<sequence length="50" mass="5876">MRYREGTFQGINDKNKMKEKTICLMGKDQIQALLNIEITPTTGKYQKKNR</sequence>
<dbReference type="EMBL" id="DUZY01000005">
    <property type="protein sequence ID" value="DAD39778.1"/>
    <property type="molecule type" value="Genomic_DNA"/>
</dbReference>
<organism evidence="1 2">
    <name type="scientific">Nelumbo nucifera</name>
    <name type="common">Sacred lotus</name>
    <dbReference type="NCBI Taxonomy" id="4432"/>
    <lineage>
        <taxon>Eukaryota</taxon>
        <taxon>Viridiplantae</taxon>
        <taxon>Streptophyta</taxon>
        <taxon>Embryophyta</taxon>
        <taxon>Tracheophyta</taxon>
        <taxon>Spermatophyta</taxon>
        <taxon>Magnoliopsida</taxon>
        <taxon>Proteales</taxon>
        <taxon>Nelumbonaceae</taxon>
        <taxon>Nelumbo</taxon>
    </lineage>
</organism>
<name>A0A822ZDV4_NELNU</name>
<evidence type="ECO:0000313" key="2">
    <source>
        <dbReference type="Proteomes" id="UP000607653"/>
    </source>
</evidence>
<dbReference type="Proteomes" id="UP000607653">
    <property type="component" value="Unassembled WGS sequence"/>
</dbReference>
<comment type="caution">
    <text evidence="1">The sequence shown here is derived from an EMBL/GenBank/DDBJ whole genome shotgun (WGS) entry which is preliminary data.</text>
</comment>
<keyword evidence="2" id="KW-1185">Reference proteome</keyword>
<accession>A0A822ZDV4</accession>
<protein>
    <submittedName>
        <fullName evidence="1">Uncharacterized protein</fullName>
    </submittedName>
</protein>
<dbReference type="AlphaFoldDB" id="A0A822ZDV4"/>
<proteinExistence type="predicted"/>
<evidence type="ECO:0000313" key="1">
    <source>
        <dbReference type="EMBL" id="DAD39778.1"/>
    </source>
</evidence>